<dbReference type="Proteomes" id="UP000316612">
    <property type="component" value="Unassembled WGS sequence"/>
</dbReference>
<accession>A0A4Y4DQG9</accession>
<sequence length="133" mass="15026">MSILRIEDVEQAASFPEGMEMATENVWGYLLLLCLQESGHGSRIVRVSREQEPIEYRTEIDEGIRSHVADVDGVDYAPGFLDWAWYFQAPGPWISFWSRLADAMEPLLASEAPTPTENYQAMKQAVAALFADR</sequence>
<keyword evidence="2" id="KW-1185">Reference proteome</keyword>
<dbReference type="AlphaFoldDB" id="A0A4Y4DQG9"/>
<organism evidence="1 2">
    <name type="scientific">Glutamicibacter uratoxydans</name>
    <name type="common">Arthrobacter uratoxydans</name>
    <dbReference type="NCBI Taxonomy" id="43667"/>
    <lineage>
        <taxon>Bacteria</taxon>
        <taxon>Bacillati</taxon>
        <taxon>Actinomycetota</taxon>
        <taxon>Actinomycetes</taxon>
        <taxon>Micrococcales</taxon>
        <taxon>Micrococcaceae</taxon>
        <taxon>Glutamicibacter</taxon>
    </lineage>
</organism>
<proteinExistence type="predicted"/>
<evidence type="ECO:0000313" key="2">
    <source>
        <dbReference type="Proteomes" id="UP000316612"/>
    </source>
</evidence>
<reference evidence="1 2" key="1">
    <citation type="submission" date="2019-06" db="EMBL/GenBank/DDBJ databases">
        <title>Whole genome shotgun sequence of Glutamicibacter uratoxydans NBRC 15515.</title>
        <authorList>
            <person name="Hosoyama A."/>
            <person name="Uohara A."/>
            <person name="Ohji S."/>
            <person name="Ichikawa N."/>
        </authorList>
    </citation>
    <scope>NUCLEOTIDE SEQUENCE [LARGE SCALE GENOMIC DNA]</scope>
    <source>
        <strain evidence="1 2">NBRC 15515</strain>
    </source>
</reference>
<protein>
    <submittedName>
        <fullName evidence="1">Uncharacterized protein</fullName>
    </submittedName>
</protein>
<evidence type="ECO:0000313" key="1">
    <source>
        <dbReference type="EMBL" id="GED06863.1"/>
    </source>
</evidence>
<name>A0A4Y4DQG9_GLUUR</name>
<dbReference type="RefSeq" id="WP_141365344.1">
    <property type="nucleotide sequence ID" value="NZ_BAAAJL010000006.1"/>
</dbReference>
<comment type="caution">
    <text evidence="1">The sequence shown here is derived from an EMBL/GenBank/DDBJ whole genome shotgun (WGS) entry which is preliminary data.</text>
</comment>
<gene>
    <name evidence="1" type="ORF">AUR04nite_23950</name>
</gene>
<dbReference type="EMBL" id="BJNY01000013">
    <property type="protein sequence ID" value="GED06863.1"/>
    <property type="molecule type" value="Genomic_DNA"/>
</dbReference>